<dbReference type="Proteomes" id="UP000728185">
    <property type="component" value="Unassembled WGS sequence"/>
</dbReference>
<name>A0A8E0RRF4_9TREM</name>
<keyword evidence="2" id="KW-0812">Transmembrane</keyword>
<evidence type="ECO:0000256" key="2">
    <source>
        <dbReference type="SAM" id="Phobius"/>
    </source>
</evidence>
<dbReference type="EMBL" id="LUCM01006423">
    <property type="protein sequence ID" value="KAA0191294.1"/>
    <property type="molecule type" value="Genomic_DNA"/>
</dbReference>
<comment type="caution">
    <text evidence="3">The sequence shown here is derived from an EMBL/GenBank/DDBJ whole genome shotgun (WGS) entry which is preliminary data.</text>
</comment>
<gene>
    <name evidence="3" type="ORF">FBUS_01433</name>
</gene>
<keyword evidence="4" id="KW-1185">Reference proteome</keyword>
<accession>A0A8E0RRF4</accession>
<feature type="transmembrane region" description="Helical" evidence="2">
    <location>
        <begin position="107"/>
        <end position="130"/>
    </location>
</feature>
<protein>
    <submittedName>
        <fullName evidence="3">Uncharacterized protein</fullName>
    </submittedName>
</protein>
<feature type="transmembrane region" description="Helical" evidence="2">
    <location>
        <begin position="32"/>
        <end position="51"/>
    </location>
</feature>
<evidence type="ECO:0000313" key="3">
    <source>
        <dbReference type="EMBL" id="KAA0191294.1"/>
    </source>
</evidence>
<sequence>MQIICPHVHFAAQPPWCSAANMKLATIREEDGSLFTVNAIIWFVYSAPASVRYPYLFRFYLVVDSLIKIRKQNERRSKNVTVRFKPHVIRDRNQLAEKSDWSNYQFLLLPGSLALLTLVGMQIVLCTFWLPKSVKRHFNCCGKRKNPEGEQEDEEEDNLGGNSDFVRSGIYDKVAAVTSFPGSRCTHFSRCEMSDQEMSDDKMAKLVPEMIVPPRIPCGIHRLQSNNIKNGHSVKHNCPKLYSPQTICTTPDEFSLENVYPKDTNGLDCKADHMNSIFYDHLRYPTVQCSPWTSGGQKTANYTGESSVDGLIIQLTDTL</sequence>
<dbReference type="OrthoDB" id="6231765at2759"/>
<feature type="compositionally biased region" description="Acidic residues" evidence="1">
    <location>
        <begin position="149"/>
        <end position="158"/>
    </location>
</feature>
<evidence type="ECO:0000313" key="4">
    <source>
        <dbReference type="Proteomes" id="UP000728185"/>
    </source>
</evidence>
<reference evidence="3" key="1">
    <citation type="submission" date="2019-05" db="EMBL/GenBank/DDBJ databases">
        <title>Annotation for the trematode Fasciolopsis buski.</title>
        <authorList>
            <person name="Choi Y.-J."/>
        </authorList>
    </citation>
    <scope>NUCLEOTIDE SEQUENCE</scope>
    <source>
        <strain evidence="3">HT</strain>
        <tissue evidence="3">Whole worm</tissue>
    </source>
</reference>
<dbReference type="AlphaFoldDB" id="A0A8E0RRF4"/>
<feature type="region of interest" description="Disordered" evidence="1">
    <location>
        <begin position="144"/>
        <end position="163"/>
    </location>
</feature>
<keyword evidence="2" id="KW-1133">Transmembrane helix</keyword>
<keyword evidence="2" id="KW-0472">Membrane</keyword>
<evidence type="ECO:0000256" key="1">
    <source>
        <dbReference type="SAM" id="MobiDB-lite"/>
    </source>
</evidence>
<organism evidence="3 4">
    <name type="scientific">Fasciolopsis buskii</name>
    <dbReference type="NCBI Taxonomy" id="27845"/>
    <lineage>
        <taxon>Eukaryota</taxon>
        <taxon>Metazoa</taxon>
        <taxon>Spiralia</taxon>
        <taxon>Lophotrochozoa</taxon>
        <taxon>Platyhelminthes</taxon>
        <taxon>Trematoda</taxon>
        <taxon>Digenea</taxon>
        <taxon>Plagiorchiida</taxon>
        <taxon>Echinostomata</taxon>
        <taxon>Echinostomatoidea</taxon>
        <taxon>Fasciolidae</taxon>
        <taxon>Fasciolopsis</taxon>
    </lineage>
</organism>
<proteinExistence type="predicted"/>